<dbReference type="Proteomes" id="UP001308776">
    <property type="component" value="Unassembled WGS sequence"/>
</dbReference>
<protein>
    <submittedName>
        <fullName evidence="2">Uncharacterized protein</fullName>
    </submittedName>
</protein>
<feature type="region of interest" description="Disordered" evidence="1">
    <location>
        <begin position="1"/>
        <end position="34"/>
    </location>
</feature>
<proteinExistence type="predicted"/>
<evidence type="ECO:0000256" key="1">
    <source>
        <dbReference type="SAM" id="MobiDB-lite"/>
    </source>
</evidence>
<accession>A0ABU6FN24</accession>
<gene>
    <name evidence="2" type="ORF">OW717_05295</name>
</gene>
<comment type="caution">
    <text evidence="2">The sequence shown here is derived from an EMBL/GenBank/DDBJ whole genome shotgun (WGS) entry which is preliminary data.</text>
</comment>
<sequence>MTYHEVIKMSSENATNETARKNAPKKPKRTARAPIRGAHYVETEGGQRKVAIEEFEARILASHKIDVTVLNPHVQSLGMMLMPTDRALQNLSERASLTTNKDIRKKVRGIIANFEDAQADFMTAIHALIEESGLEISSFLKRRIDRADGVEEKAIEEARTGAGFSVGKAESPVPTGT</sequence>
<keyword evidence="3" id="KW-1185">Reference proteome</keyword>
<dbReference type="RefSeq" id="WP_155735174.1">
    <property type="nucleotide sequence ID" value="NZ_JAQGFL010000029.1"/>
</dbReference>
<evidence type="ECO:0000313" key="2">
    <source>
        <dbReference type="EMBL" id="MEB8513452.1"/>
    </source>
</evidence>
<name>A0ABU6FN24_9PROT</name>
<reference evidence="2 3" key="1">
    <citation type="submission" date="2022-11" db="EMBL/GenBank/DDBJ databases">
        <title>Comparative genomics analysis of Acidithiobacillus ferriphilus.</title>
        <authorList>
            <person name="Ma L."/>
        </authorList>
    </citation>
    <scope>NUCLEOTIDE SEQUENCE [LARGE SCALE GENOMIC DNA]</scope>
    <source>
        <strain evidence="2 3">DY15</strain>
    </source>
</reference>
<organism evidence="2 3">
    <name type="scientific">Acidithiobacillus ferriphilus</name>
    <dbReference type="NCBI Taxonomy" id="1689834"/>
    <lineage>
        <taxon>Bacteria</taxon>
        <taxon>Pseudomonadati</taxon>
        <taxon>Pseudomonadota</taxon>
        <taxon>Acidithiobacillia</taxon>
        <taxon>Acidithiobacillales</taxon>
        <taxon>Acidithiobacillaceae</taxon>
        <taxon>Acidithiobacillus</taxon>
    </lineage>
</organism>
<feature type="compositionally biased region" description="Basic residues" evidence="1">
    <location>
        <begin position="22"/>
        <end position="31"/>
    </location>
</feature>
<evidence type="ECO:0000313" key="3">
    <source>
        <dbReference type="Proteomes" id="UP001308776"/>
    </source>
</evidence>
<dbReference type="EMBL" id="JAQGFR010000122">
    <property type="protein sequence ID" value="MEB8513452.1"/>
    <property type="molecule type" value="Genomic_DNA"/>
</dbReference>